<accession>A0A7R8UWG3</accession>
<dbReference type="GO" id="GO:0004497">
    <property type="term" value="F:monooxygenase activity"/>
    <property type="evidence" value="ECO:0007669"/>
    <property type="project" value="UniProtKB-KW"/>
</dbReference>
<keyword evidence="5 9" id="KW-0560">Oxidoreductase</keyword>
<comment type="similarity">
    <text evidence="2 9">Belongs to the cytochrome P450 family.</text>
</comment>
<dbReference type="PRINTS" id="PR00463">
    <property type="entry name" value="EP450I"/>
</dbReference>
<dbReference type="InterPro" id="IPR050196">
    <property type="entry name" value="Cytochrome_P450_Monoox"/>
</dbReference>
<gene>
    <name evidence="10" type="ORF">HERILL_LOCUS9895</name>
</gene>
<evidence type="ECO:0000313" key="11">
    <source>
        <dbReference type="Proteomes" id="UP000594454"/>
    </source>
</evidence>
<evidence type="ECO:0000313" key="10">
    <source>
        <dbReference type="EMBL" id="CAD7087173.1"/>
    </source>
</evidence>
<dbReference type="InParanoid" id="A0A7R8UWG3"/>
<dbReference type="EMBL" id="LR899012">
    <property type="protein sequence ID" value="CAD7087173.1"/>
    <property type="molecule type" value="Genomic_DNA"/>
</dbReference>
<evidence type="ECO:0000256" key="6">
    <source>
        <dbReference type="ARBA" id="ARBA00023004"/>
    </source>
</evidence>
<dbReference type="Gene3D" id="1.10.630.10">
    <property type="entry name" value="Cytochrome P450"/>
    <property type="match status" value="1"/>
</dbReference>
<dbReference type="PROSITE" id="PS00086">
    <property type="entry name" value="CYTOCHROME_P450"/>
    <property type="match status" value="1"/>
</dbReference>
<dbReference type="GO" id="GO:0005506">
    <property type="term" value="F:iron ion binding"/>
    <property type="evidence" value="ECO:0007669"/>
    <property type="project" value="InterPro"/>
</dbReference>
<keyword evidence="3 8" id="KW-0349">Heme</keyword>
<dbReference type="PANTHER" id="PTHR24291">
    <property type="entry name" value="CYTOCHROME P450 FAMILY 4"/>
    <property type="match status" value="1"/>
</dbReference>
<dbReference type="InterPro" id="IPR036396">
    <property type="entry name" value="Cyt_P450_sf"/>
</dbReference>
<dbReference type="SUPFAM" id="SSF48264">
    <property type="entry name" value="Cytochrome P450"/>
    <property type="match status" value="1"/>
</dbReference>
<dbReference type="InterPro" id="IPR017972">
    <property type="entry name" value="Cyt_P450_CS"/>
</dbReference>
<dbReference type="OrthoDB" id="1470350at2759"/>
<evidence type="ECO:0000256" key="3">
    <source>
        <dbReference type="ARBA" id="ARBA00022617"/>
    </source>
</evidence>
<evidence type="ECO:0000256" key="8">
    <source>
        <dbReference type="PIRSR" id="PIRSR602401-1"/>
    </source>
</evidence>
<evidence type="ECO:0008006" key="12">
    <source>
        <dbReference type="Google" id="ProtNLM"/>
    </source>
</evidence>
<dbReference type="InterPro" id="IPR002401">
    <property type="entry name" value="Cyt_P450_E_grp-I"/>
</dbReference>
<evidence type="ECO:0000256" key="2">
    <source>
        <dbReference type="ARBA" id="ARBA00010617"/>
    </source>
</evidence>
<dbReference type="FunCoup" id="A0A7R8UWG3">
    <property type="interactions" value="14"/>
</dbReference>
<comment type="cofactor">
    <cofactor evidence="1 8">
        <name>heme</name>
        <dbReference type="ChEBI" id="CHEBI:30413"/>
    </cofactor>
</comment>
<protein>
    <recommendedName>
        <fullName evidence="12">Cytochrome P450</fullName>
    </recommendedName>
</protein>
<reference evidence="10 11" key="1">
    <citation type="submission" date="2020-11" db="EMBL/GenBank/DDBJ databases">
        <authorList>
            <person name="Wallbank WR R."/>
            <person name="Pardo Diaz C."/>
            <person name="Kozak K."/>
            <person name="Martin S."/>
            <person name="Jiggins C."/>
            <person name="Moest M."/>
            <person name="Warren A I."/>
            <person name="Generalovic N T."/>
            <person name="Byers J.R.P. K."/>
            <person name="Montejo-Kovacevich G."/>
            <person name="Yen C E."/>
        </authorList>
    </citation>
    <scope>NUCLEOTIDE SEQUENCE [LARGE SCALE GENOMIC DNA]</scope>
</reference>
<keyword evidence="4 8" id="KW-0479">Metal-binding</keyword>
<evidence type="ECO:0000256" key="1">
    <source>
        <dbReference type="ARBA" id="ARBA00001971"/>
    </source>
</evidence>
<dbReference type="CDD" id="cd20628">
    <property type="entry name" value="CYP4"/>
    <property type="match status" value="1"/>
</dbReference>
<dbReference type="PANTHER" id="PTHR24291:SF187">
    <property type="entry name" value="CYTOCHROME P450 4AE1-RELATED"/>
    <property type="match status" value="1"/>
</dbReference>
<proteinExistence type="inferred from homology"/>
<evidence type="ECO:0000256" key="5">
    <source>
        <dbReference type="ARBA" id="ARBA00023002"/>
    </source>
</evidence>
<dbReference type="Pfam" id="PF00067">
    <property type="entry name" value="p450"/>
    <property type="match status" value="1"/>
</dbReference>
<name>A0A7R8UWG3_HERIL</name>
<dbReference type="GO" id="GO:0020037">
    <property type="term" value="F:heme binding"/>
    <property type="evidence" value="ECO:0007669"/>
    <property type="project" value="InterPro"/>
</dbReference>
<dbReference type="InterPro" id="IPR001128">
    <property type="entry name" value="Cyt_P450"/>
</dbReference>
<evidence type="ECO:0000256" key="4">
    <source>
        <dbReference type="ARBA" id="ARBA00022723"/>
    </source>
</evidence>
<dbReference type="AlphaFoldDB" id="A0A7R8UWG3"/>
<sequence>MLLTIAVVVVSLLVFLDWLSKKRRNDASAEIPGPAILPIFGNYFMFTMFNTKDVMKVMKHHDILYNGFSRTWFFNRLSVLMSRPKDLEIVLSSTRHIKKGMLYDILGLWLGQGLLTSTGSKWHSRRKVITPAFHFKILEQFVDIFDQQSTILVKQLKKHSIEEKPFNVYPYITLAALDVVCETAMGVKVNAQTDPGCEYVRAVSDITEIIMHRLANNFIQNDLLFAIFASKEKRRQDEALKILHRFTERVIERRRVSLEKELAEKQSIDDPADDIGSKKKVPLLDILLQSTINGQPLTNADIREEVDTFMFEGHDTTTSGICYVLYLLSRHPDVQKKLFQEIRGVIGNDKEIPMTFKDLQELKYMECVIKESLRMYPPVPIILREFTEDTNINGYVVPEGTQLTIPIYLMMKNPDIFADPETFNPDRHTLENSTEKVNPYAYIPFSAGPRNCIGQKFAMLEMKSAITKVLRHYELLPLGEAPDPVINLVMRSTNGVNIGIRQRVY</sequence>
<dbReference type="PRINTS" id="PR00385">
    <property type="entry name" value="P450"/>
</dbReference>
<keyword evidence="6 8" id="KW-0408">Iron</keyword>
<feature type="binding site" description="axial binding residue" evidence="8">
    <location>
        <position position="452"/>
    </location>
    <ligand>
        <name>heme</name>
        <dbReference type="ChEBI" id="CHEBI:30413"/>
    </ligand>
    <ligandPart>
        <name>Fe</name>
        <dbReference type="ChEBI" id="CHEBI:18248"/>
    </ligandPart>
</feature>
<keyword evidence="7 9" id="KW-0503">Monooxygenase</keyword>
<organism evidence="10 11">
    <name type="scientific">Hermetia illucens</name>
    <name type="common">Black soldier fly</name>
    <dbReference type="NCBI Taxonomy" id="343691"/>
    <lineage>
        <taxon>Eukaryota</taxon>
        <taxon>Metazoa</taxon>
        <taxon>Ecdysozoa</taxon>
        <taxon>Arthropoda</taxon>
        <taxon>Hexapoda</taxon>
        <taxon>Insecta</taxon>
        <taxon>Pterygota</taxon>
        <taxon>Neoptera</taxon>
        <taxon>Endopterygota</taxon>
        <taxon>Diptera</taxon>
        <taxon>Brachycera</taxon>
        <taxon>Stratiomyomorpha</taxon>
        <taxon>Stratiomyidae</taxon>
        <taxon>Hermetiinae</taxon>
        <taxon>Hermetia</taxon>
    </lineage>
</organism>
<keyword evidence="11" id="KW-1185">Reference proteome</keyword>
<evidence type="ECO:0000256" key="9">
    <source>
        <dbReference type="RuleBase" id="RU000461"/>
    </source>
</evidence>
<dbReference type="GO" id="GO:0016705">
    <property type="term" value="F:oxidoreductase activity, acting on paired donors, with incorporation or reduction of molecular oxygen"/>
    <property type="evidence" value="ECO:0007669"/>
    <property type="project" value="InterPro"/>
</dbReference>
<dbReference type="OMA" id="PRITHAW"/>
<dbReference type="Proteomes" id="UP000594454">
    <property type="component" value="Chromosome 4"/>
</dbReference>
<evidence type="ECO:0000256" key="7">
    <source>
        <dbReference type="ARBA" id="ARBA00023033"/>
    </source>
</evidence>